<comment type="caution">
    <text evidence="1">The sequence shown here is derived from an EMBL/GenBank/DDBJ whole genome shotgun (WGS) entry which is preliminary data.</text>
</comment>
<dbReference type="AlphaFoldDB" id="A0A6I3KBR3"/>
<name>A0A6I3KBR3_9HYPH</name>
<dbReference type="Proteomes" id="UP000440694">
    <property type="component" value="Unassembled WGS sequence"/>
</dbReference>
<reference evidence="1 2" key="1">
    <citation type="submission" date="2019-11" db="EMBL/GenBank/DDBJ databases">
        <title>Identification of a novel strain.</title>
        <authorList>
            <person name="Xu Q."/>
            <person name="Wang G."/>
        </authorList>
    </citation>
    <scope>NUCLEOTIDE SEQUENCE [LARGE SCALE GENOMIC DNA]</scope>
    <source>
        <strain evidence="2">xq</strain>
    </source>
</reference>
<evidence type="ECO:0000313" key="2">
    <source>
        <dbReference type="Proteomes" id="UP000440694"/>
    </source>
</evidence>
<keyword evidence="2" id="KW-1185">Reference proteome</keyword>
<dbReference type="EMBL" id="WMBQ01000001">
    <property type="protein sequence ID" value="MTD92865.1"/>
    <property type="molecule type" value="Genomic_DNA"/>
</dbReference>
<dbReference type="RefSeq" id="WP_154737455.1">
    <property type="nucleotide sequence ID" value="NZ_WMBQ01000001.1"/>
</dbReference>
<protein>
    <submittedName>
        <fullName evidence="1">Uncharacterized protein</fullName>
    </submittedName>
</protein>
<organism evidence="1 2">
    <name type="scientific">Hyphomicrobium album</name>
    <dbReference type="NCBI Taxonomy" id="2665159"/>
    <lineage>
        <taxon>Bacteria</taxon>
        <taxon>Pseudomonadati</taxon>
        <taxon>Pseudomonadota</taxon>
        <taxon>Alphaproteobacteria</taxon>
        <taxon>Hyphomicrobiales</taxon>
        <taxon>Hyphomicrobiaceae</taxon>
        <taxon>Hyphomicrobium</taxon>
    </lineage>
</organism>
<sequence>MTQLYIQRTTETARPCRCDNCGWTGTEDDVNAISDAQERLEAGGTVPAGECPEDDCGALAYIVTPEPEAPRLTVADLVAREVVYCVSTLVYDATSHAQVHTWDDNEEDARIDLWTPMPDYDEACAENDITLIEVGADEWTWTGPGGREGATWDTKQEAAIGALEACRVDVSEYSGEVYEHWIVSEWFADKLEAAGERVVRDWHGLTIWARTTTGQAIYMDSVVQSIHADLFRNTAVEG</sequence>
<proteinExistence type="predicted"/>
<evidence type="ECO:0000313" key="1">
    <source>
        <dbReference type="EMBL" id="MTD92865.1"/>
    </source>
</evidence>
<gene>
    <name evidence="1" type="ORF">GIW81_00795</name>
</gene>
<accession>A0A6I3KBR3</accession>